<accession>A0A0E0JHL5</accession>
<evidence type="ECO:0000256" key="1">
    <source>
        <dbReference type="SAM" id="MobiDB-lite"/>
    </source>
</evidence>
<dbReference type="Pfam" id="PF14009">
    <property type="entry name" value="PADRE"/>
    <property type="match status" value="1"/>
</dbReference>
<dbReference type="eggNOG" id="ENOG502S7JF">
    <property type="taxonomic scope" value="Eukaryota"/>
</dbReference>
<feature type="region of interest" description="Disordered" evidence="1">
    <location>
        <begin position="110"/>
        <end position="130"/>
    </location>
</feature>
<dbReference type="EnsemblPlants" id="OPUNC01G12570.1">
    <property type="protein sequence ID" value="OPUNC01G12570.1"/>
    <property type="gene ID" value="OPUNC01G12570"/>
</dbReference>
<evidence type="ECO:0008006" key="4">
    <source>
        <dbReference type="Google" id="ProtNLM"/>
    </source>
</evidence>
<reference evidence="2" key="2">
    <citation type="submission" date="2018-05" db="EMBL/GenBank/DDBJ databases">
        <title>OpunRS2 (Oryza punctata Reference Sequence Version 2).</title>
        <authorList>
            <person name="Zhang J."/>
            <person name="Kudrna D."/>
            <person name="Lee S."/>
            <person name="Talag J."/>
            <person name="Welchert J."/>
            <person name="Wing R.A."/>
        </authorList>
    </citation>
    <scope>NUCLEOTIDE SEQUENCE [LARGE SCALE GENOMIC DNA]</scope>
</reference>
<dbReference type="Gramene" id="OPUNC02G26290.1">
    <property type="protein sequence ID" value="OPUNC02G26290.1"/>
    <property type="gene ID" value="OPUNC02G26290"/>
</dbReference>
<organism evidence="2">
    <name type="scientific">Oryza punctata</name>
    <name type="common">Red rice</name>
    <dbReference type="NCBI Taxonomy" id="4537"/>
    <lineage>
        <taxon>Eukaryota</taxon>
        <taxon>Viridiplantae</taxon>
        <taxon>Streptophyta</taxon>
        <taxon>Embryophyta</taxon>
        <taxon>Tracheophyta</taxon>
        <taxon>Spermatophyta</taxon>
        <taxon>Magnoliopsida</taxon>
        <taxon>Liliopsida</taxon>
        <taxon>Poales</taxon>
        <taxon>Poaceae</taxon>
        <taxon>BOP clade</taxon>
        <taxon>Oryzoideae</taxon>
        <taxon>Oryzeae</taxon>
        <taxon>Oryzinae</taxon>
        <taxon>Oryza</taxon>
    </lineage>
</organism>
<protein>
    <recommendedName>
        <fullName evidence="4">DUF4228 domain-containing protein</fullName>
    </recommendedName>
</protein>
<dbReference type="Proteomes" id="UP000026962">
    <property type="component" value="Chromosome 1"/>
</dbReference>
<evidence type="ECO:0000313" key="2">
    <source>
        <dbReference type="EnsemblPlants" id="OPUNC01G12570.1"/>
    </source>
</evidence>
<keyword evidence="3" id="KW-1185">Reference proteome</keyword>
<proteinExistence type="predicted"/>
<dbReference type="InterPro" id="IPR025322">
    <property type="entry name" value="PADRE_dom"/>
</dbReference>
<dbReference type="OMA" id="DFMLEEP"/>
<dbReference type="Gramene" id="OPUNC01G12570.1">
    <property type="protein sequence ID" value="OPUNC01G12570.1"/>
    <property type="gene ID" value="OPUNC01G12570"/>
</dbReference>
<sequence>MGNLLALQCVCGGGAAAARRPLVIGPDGRPVCAEEEVATGSVGELMIEAPGHVVARAADVAKERLVRAMAADEPLRAGEVYLLVPASRAGARLGDRELEAIGLLAISGGGGGGGKKGRSKRRKQSGEKRIFPEIVVDTSAEEDDVEGKGMGTQVQAQAQAHCRRSTQWRPALDTIYEA</sequence>
<name>A0A0E0JHL5_ORYPU</name>
<dbReference type="EnsemblPlants" id="OPUNC02G26290.1">
    <property type="protein sequence ID" value="OPUNC02G26290.1"/>
    <property type="gene ID" value="OPUNC02G26290"/>
</dbReference>
<dbReference type="PANTHER" id="PTHR33052">
    <property type="entry name" value="DUF4228 DOMAIN PROTEIN-RELATED"/>
    <property type="match status" value="1"/>
</dbReference>
<dbReference type="AlphaFoldDB" id="A0A0E0JHL5"/>
<evidence type="ECO:0000313" key="3">
    <source>
        <dbReference type="Proteomes" id="UP000026962"/>
    </source>
</evidence>
<dbReference type="HOGENOM" id="CLU_1580785_0_0_1"/>
<reference evidence="2" key="1">
    <citation type="submission" date="2015-04" db="UniProtKB">
        <authorList>
            <consortium name="EnsemblPlants"/>
        </authorList>
    </citation>
    <scope>IDENTIFICATION</scope>
</reference>
<dbReference type="Proteomes" id="UP000026962">
    <property type="component" value="Chromosome 2"/>
</dbReference>